<comment type="subcellular location">
    <subcellularLocation>
        <location evidence="1">Endomembrane system</location>
        <topology evidence="1">Multi-pass membrane protein</topology>
    </subcellularLocation>
    <subcellularLocation>
        <location evidence="5">Membrane</location>
        <topology evidence="5">Multi-pass membrane protein</topology>
    </subcellularLocation>
</comment>
<keyword evidence="2 5" id="KW-0812">Transmembrane</keyword>
<dbReference type="GO" id="GO:0042773">
    <property type="term" value="P:ATP synthesis coupled electron transport"/>
    <property type="evidence" value="ECO:0007669"/>
    <property type="project" value="InterPro"/>
</dbReference>
<dbReference type="Pfam" id="PF00361">
    <property type="entry name" value="Proton_antipo_M"/>
    <property type="match status" value="1"/>
</dbReference>
<evidence type="ECO:0000256" key="1">
    <source>
        <dbReference type="ARBA" id="ARBA00004127"/>
    </source>
</evidence>
<feature type="transmembrane region" description="Helical" evidence="7">
    <location>
        <begin position="152"/>
        <end position="175"/>
    </location>
</feature>
<dbReference type="OrthoDB" id="9811798at2"/>
<keyword evidence="4 7" id="KW-0472">Membrane</keyword>
<feature type="transmembrane region" description="Helical" evidence="7">
    <location>
        <begin position="104"/>
        <end position="132"/>
    </location>
</feature>
<keyword evidence="3 7" id="KW-1133">Transmembrane helix</keyword>
<evidence type="ECO:0000256" key="2">
    <source>
        <dbReference type="ARBA" id="ARBA00022692"/>
    </source>
</evidence>
<feature type="transmembrane region" description="Helical" evidence="7">
    <location>
        <begin position="182"/>
        <end position="203"/>
    </location>
</feature>
<evidence type="ECO:0000313" key="10">
    <source>
        <dbReference type="Proteomes" id="UP000552883"/>
    </source>
</evidence>
<feature type="transmembrane region" description="Helical" evidence="7">
    <location>
        <begin position="12"/>
        <end position="32"/>
    </location>
</feature>
<dbReference type="InterPro" id="IPR001750">
    <property type="entry name" value="ND/Mrp_TM"/>
</dbReference>
<dbReference type="InterPro" id="IPR003945">
    <property type="entry name" value="NU5C-like"/>
</dbReference>
<feature type="domain" description="NADH:quinone oxidoreductase/Mrp antiporter transmembrane" evidence="8">
    <location>
        <begin position="123"/>
        <end position="258"/>
    </location>
</feature>
<dbReference type="GO" id="GO:0003954">
    <property type="term" value="F:NADH dehydrogenase activity"/>
    <property type="evidence" value="ECO:0007669"/>
    <property type="project" value="TreeGrafter"/>
</dbReference>
<feature type="compositionally biased region" description="Pro residues" evidence="6">
    <location>
        <begin position="427"/>
        <end position="441"/>
    </location>
</feature>
<sequence length="441" mass="44353">MTPLDLTWRLDPLAILLLVLVVGIAAAVLPFAHRSLRGDRRGRAVTIAIAGMLAATALLVVAGELWMLAAAWSLATAATLAALGLGGGRPALRRAGPWLVLGDLVLWLAVVLAATGTAGQAPAVLLVVAAALRCALPPAHPWLVDSLYAPTPVSAALHGGIVNGGGILVITQFALIAGSPIAVTLLAALGAVAIVAGVLAALVRTDIKGRLVASTVAQMGFMLLVAALGLLAAALLHLVAHGFYKSALFLSSSDGIDRRAADRRAPRPLPISATERRARAAAGALLPIAALVAVALVLYPGGRGPAELLLLIVIGTAFAAAGARVAALAPSRLRALGLTALLAVGAVAFAGVTSALTGMLGLTRPADLAAQPVALAVALLAVVALAGLAAVRRWAPTGRVALVLLALGHRLGSGVVRVERPRESRPAPAPNHAPQPQPQTA</sequence>
<feature type="region of interest" description="Disordered" evidence="6">
    <location>
        <begin position="418"/>
        <end position="441"/>
    </location>
</feature>
<name>A0A840XG05_9MICO</name>
<feature type="transmembrane region" description="Helical" evidence="7">
    <location>
        <begin position="215"/>
        <end position="240"/>
    </location>
</feature>
<gene>
    <name evidence="9" type="ORF">BJ959_000938</name>
</gene>
<evidence type="ECO:0000256" key="5">
    <source>
        <dbReference type="RuleBase" id="RU000320"/>
    </source>
</evidence>
<dbReference type="GO" id="GO:0016020">
    <property type="term" value="C:membrane"/>
    <property type="evidence" value="ECO:0007669"/>
    <property type="project" value="UniProtKB-SubCell"/>
</dbReference>
<dbReference type="GO" id="GO:0015990">
    <property type="term" value="P:electron transport coupled proton transport"/>
    <property type="evidence" value="ECO:0007669"/>
    <property type="project" value="TreeGrafter"/>
</dbReference>
<dbReference type="GO" id="GO:0012505">
    <property type="term" value="C:endomembrane system"/>
    <property type="evidence" value="ECO:0007669"/>
    <property type="project" value="UniProtKB-SubCell"/>
</dbReference>
<protein>
    <submittedName>
        <fullName evidence="9">NAD(P)H-quinone oxidoreductase subunit 5</fullName>
    </submittedName>
</protein>
<evidence type="ECO:0000259" key="8">
    <source>
        <dbReference type="Pfam" id="PF00361"/>
    </source>
</evidence>
<evidence type="ECO:0000256" key="6">
    <source>
        <dbReference type="SAM" id="MobiDB-lite"/>
    </source>
</evidence>
<proteinExistence type="predicted"/>
<comment type="caution">
    <text evidence="9">The sequence shown here is derived from an EMBL/GenBank/DDBJ whole genome shotgun (WGS) entry which is preliminary data.</text>
</comment>
<accession>A0A840XG05</accession>
<evidence type="ECO:0000256" key="3">
    <source>
        <dbReference type="ARBA" id="ARBA00022989"/>
    </source>
</evidence>
<dbReference type="EMBL" id="JACHBS010000001">
    <property type="protein sequence ID" value="MBB5617442.1"/>
    <property type="molecule type" value="Genomic_DNA"/>
</dbReference>
<dbReference type="PRINTS" id="PR01434">
    <property type="entry name" value="NADHDHGNASE5"/>
</dbReference>
<feature type="transmembrane region" description="Helical" evidence="7">
    <location>
        <begin position="69"/>
        <end position="92"/>
    </location>
</feature>
<dbReference type="PANTHER" id="PTHR42829:SF1">
    <property type="entry name" value="INORGANIC CARBON TRANSPORTER SUBUNIT DABB-RELATED"/>
    <property type="match status" value="1"/>
</dbReference>
<keyword evidence="10" id="KW-1185">Reference proteome</keyword>
<dbReference type="RefSeq" id="WP_153983132.1">
    <property type="nucleotide sequence ID" value="NZ_BAAANZ010000026.1"/>
</dbReference>
<feature type="transmembrane region" description="Helical" evidence="7">
    <location>
        <begin position="336"/>
        <end position="362"/>
    </location>
</feature>
<evidence type="ECO:0000256" key="4">
    <source>
        <dbReference type="ARBA" id="ARBA00023136"/>
    </source>
</evidence>
<evidence type="ECO:0000313" key="9">
    <source>
        <dbReference type="EMBL" id="MBB5617442.1"/>
    </source>
</evidence>
<dbReference type="Proteomes" id="UP000552883">
    <property type="component" value="Unassembled WGS sequence"/>
</dbReference>
<reference evidence="9 10" key="1">
    <citation type="submission" date="2020-08" db="EMBL/GenBank/DDBJ databases">
        <title>Sequencing the genomes of 1000 actinobacteria strains.</title>
        <authorList>
            <person name="Klenk H.-P."/>
        </authorList>
    </citation>
    <scope>NUCLEOTIDE SEQUENCE [LARGE SCALE GENOMIC DNA]</scope>
    <source>
        <strain evidence="9 10">DSM 23889</strain>
    </source>
</reference>
<feature type="transmembrane region" description="Helical" evidence="7">
    <location>
        <begin position="308"/>
        <end position="329"/>
    </location>
</feature>
<dbReference type="GO" id="GO:0008137">
    <property type="term" value="F:NADH dehydrogenase (ubiquinone) activity"/>
    <property type="evidence" value="ECO:0007669"/>
    <property type="project" value="InterPro"/>
</dbReference>
<evidence type="ECO:0000256" key="7">
    <source>
        <dbReference type="SAM" id="Phobius"/>
    </source>
</evidence>
<organism evidence="9 10">
    <name type="scientific">Microcella frigidaquae</name>
    <dbReference type="NCBI Taxonomy" id="424758"/>
    <lineage>
        <taxon>Bacteria</taxon>
        <taxon>Bacillati</taxon>
        <taxon>Actinomycetota</taxon>
        <taxon>Actinomycetes</taxon>
        <taxon>Micrococcales</taxon>
        <taxon>Microbacteriaceae</taxon>
        <taxon>Microcella</taxon>
    </lineage>
</organism>
<dbReference type="PANTHER" id="PTHR42829">
    <property type="entry name" value="NADH-UBIQUINONE OXIDOREDUCTASE CHAIN 5"/>
    <property type="match status" value="1"/>
</dbReference>
<feature type="transmembrane region" description="Helical" evidence="7">
    <location>
        <begin position="368"/>
        <end position="391"/>
    </location>
</feature>
<feature type="transmembrane region" description="Helical" evidence="7">
    <location>
        <begin position="44"/>
        <end position="63"/>
    </location>
</feature>
<dbReference type="AlphaFoldDB" id="A0A840XG05"/>
<feature type="transmembrane region" description="Helical" evidence="7">
    <location>
        <begin position="280"/>
        <end position="302"/>
    </location>
</feature>